<dbReference type="InterPro" id="IPR045036">
    <property type="entry name" value="Spartin-like"/>
</dbReference>
<reference evidence="3" key="1">
    <citation type="submission" date="2013-07" db="EMBL/GenBank/DDBJ databases">
        <title>The genome of Eucalyptus grandis.</title>
        <authorList>
            <person name="Schmutz J."/>
            <person name="Hayes R."/>
            <person name="Myburg A."/>
            <person name="Tuskan G."/>
            <person name="Grattapaglia D."/>
            <person name="Rokhsar D.S."/>
        </authorList>
    </citation>
    <scope>NUCLEOTIDE SEQUENCE</scope>
    <source>
        <tissue evidence="3">Leaf extractions</tissue>
    </source>
</reference>
<evidence type="ECO:0000256" key="1">
    <source>
        <dbReference type="SAM" id="MobiDB-lite"/>
    </source>
</evidence>
<dbReference type="AlphaFoldDB" id="A0A059CN26"/>
<gene>
    <name evidence="3" type="ORF">EUGRSUZ_C00998</name>
</gene>
<dbReference type="FunCoup" id="A0A059CN26">
    <property type="interactions" value="365"/>
</dbReference>
<proteinExistence type="predicted"/>
<dbReference type="EMBL" id="KK198755">
    <property type="protein sequence ID" value="KCW79639.1"/>
    <property type="molecule type" value="Genomic_DNA"/>
</dbReference>
<dbReference type="Gramene" id="KCW79639">
    <property type="protein sequence ID" value="KCW79639"/>
    <property type="gene ID" value="EUGRSUZ_C00998"/>
</dbReference>
<dbReference type="STRING" id="71139.A0A059CN26"/>
<feature type="compositionally biased region" description="Polar residues" evidence="1">
    <location>
        <begin position="9"/>
        <end position="28"/>
    </location>
</feature>
<dbReference type="InParanoid" id="A0A059CN26"/>
<feature type="region of interest" description="Disordered" evidence="1">
    <location>
        <begin position="1"/>
        <end position="31"/>
    </location>
</feature>
<sequence>MGCFGCGSSKASVRTSSPSEPAMASNQEHPYAYPPPQQARVLRQEILLTIPSCAVHLMEEGEALELLPSGEFTLLRISDDNVPLATIVKVGDDLQWPLTKDEPVVKLDALHYLFTLPVKDGDPLSYGVSFPETYGGGLASLDAFLQEHSCFSASAASSRNKNIDWKEFAPKVQDYNSVLARAIAGGTGQIVKGIFKCSNAYTNQVHKGGEMIITRAAENSNITYPEYTSNGSSTTKKKSAINRNLKRVRNVSKMTEKMSKTMLNGVQFATGSVMAPVVKSKAGKAFLSMVPGEVLLASLDAVNKVLDAAEAAEKQALSATSKAATRMVSQRFGESAGEATEDALATAGHCANTAWNVFKIRKTINPASSVTSGVLRNAAQAKSAKSS</sequence>
<accession>A0A059CN26</accession>
<feature type="domain" description="Senescence" evidence="2">
    <location>
        <begin position="182"/>
        <end position="378"/>
    </location>
</feature>
<protein>
    <recommendedName>
        <fullName evidence="2">Senescence domain-containing protein</fullName>
    </recommendedName>
</protein>
<dbReference type="Pfam" id="PF06911">
    <property type="entry name" value="Senescence"/>
    <property type="match status" value="1"/>
</dbReference>
<organism evidence="3">
    <name type="scientific">Eucalyptus grandis</name>
    <name type="common">Flooded gum</name>
    <dbReference type="NCBI Taxonomy" id="71139"/>
    <lineage>
        <taxon>Eukaryota</taxon>
        <taxon>Viridiplantae</taxon>
        <taxon>Streptophyta</taxon>
        <taxon>Embryophyta</taxon>
        <taxon>Tracheophyta</taxon>
        <taxon>Spermatophyta</taxon>
        <taxon>Magnoliopsida</taxon>
        <taxon>eudicotyledons</taxon>
        <taxon>Gunneridae</taxon>
        <taxon>Pentapetalae</taxon>
        <taxon>rosids</taxon>
        <taxon>malvids</taxon>
        <taxon>Myrtales</taxon>
        <taxon>Myrtaceae</taxon>
        <taxon>Myrtoideae</taxon>
        <taxon>Eucalypteae</taxon>
        <taxon>Eucalyptus</taxon>
    </lineage>
</organism>
<dbReference type="PANTHER" id="PTHR21068">
    <property type="entry name" value="SPARTIN"/>
    <property type="match status" value="1"/>
</dbReference>
<dbReference type="PANTHER" id="PTHR21068:SF36">
    <property type="entry name" value="SENESCENCE_DEHYDRATION-ASSOCIATED PROTEIN-LIKE PROTEIN"/>
    <property type="match status" value="1"/>
</dbReference>
<evidence type="ECO:0000313" key="3">
    <source>
        <dbReference type="EMBL" id="KCW79639.1"/>
    </source>
</evidence>
<name>A0A059CN26_EUCGR</name>
<dbReference type="OMA" id="NPEAYWT"/>
<dbReference type="eggNOG" id="ENOG502QU8I">
    <property type="taxonomic scope" value="Eukaryota"/>
</dbReference>
<dbReference type="GO" id="GO:0005886">
    <property type="term" value="C:plasma membrane"/>
    <property type="evidence" value="ECO:0000318"/>
    <property type="project" value="GO_Central"/>
</dbReference>
<dbReference type="InterPro" id="IPR009686">
    <property type="entry name" value="Senescence/spartin_C"/>
</dbReference>
<evidence type="ECO:0000259" key="2">
    <source>
        <dbReference type="Pfam" id="PF06911"/>
    </source>
</evidence>